<gene>
    <name evidence="3" type="ORF">CR513_45879</name>
</gene>
<evidence type="ECO:0000313" key="3">
    <source>
        <dbReference type="EMBL" id="RDX74378.1"/>
    </source>
</evidence>
<feature type="compositionally biased region" description="Basic and acidic residues" evidence="1">
    <location>
        <begin position="20"/>
        <end position="31"/>
    </location>
</feature>
<dbReference type="Pfam" id="PF03732">
    <property type="entry name" value="Retrotrans_gag"/>
    <property type="match status" value="1"/>
</dbReference>
<keyword evidence="4" id="KW-1185">Reference proteome</keyword>
<feature type="domain" description="Retrotransposon gag" evidence="2">
    <location>
        <begin position="92"/>
        <end position="162"/>
    </location>
</feature>
<dbReference type="EMBL" id="QJKJ01010201">
    <property type="protein sequence ID" value="RDX74378.1"/>
    <property type="molecule type" value="Genomic_DNA"/>
</dbReference>
<dbReference type="STRING" id="157652.A0A371F7V7"/>
<evidence type="ECO:0000313" key="4">
    <source>
        <dbReference type="Proteomes" id="UP000257109"/>
    </source>
</evidence>
<proteinExistence type="predicted"/>
<dbReference type="PANTHER" id="PTHR33223">
    <property type="entry name" value="CCHC-TYPE DOMAIN-CONTAINING PROTEIN"/>
    <property type="match status" value="1"/>
</dbReference>
<dbReference type="Proteomes" id="UP000257109">
    <property type="component" value="Unassembled WGS sequence"/>
</dbReference>
<evidence type="ECO:0000259" key="2">
    <source>
        <dbReference type="Pfam" id="PF03732"/>
    </source>
</evidence>
<feature type="non-terminal residue" evidence="3">
    <location>
        <position position="1"/>
    </location>
</feature>
<reference evidence="3" key="1">
    <citation type="submission" date="2018-05" db="EMBL/GenBank/DDBJ databases">
        <title>Draft genome of Mucuna pruriens seed.</title>
        <authorList>
            <person name="Nnadi N.E."/>
            <person name="Vos R."/>
            <person name="Hasami M.H."/>
            <person name="Devisetty U.K."/>
            <person name="Aguiy J.C."/>
        </authorList>
    </citation>
    <scope>NUCLEOTIDE SEQUENCE [LARGE SCALE GENOMIC DNA]</scope>
    <source>
        <strain evidence="3">JCA_2017</strain>
    </source>
</reference>
<feature type="region of interest" description="Disordered" evidence="1">
    <location>
        <begin position="18"/>
        <end position="39"/>
    </location>
</feature>
<sequence>MRVVEKREEELRQQIAALRATRDQDQEERGEGATPPFWGQPFCREIDETTIPSNFREVVVEPFDGSQDPYAHLQAFQTQIYISGGNDSLSCKLFPGTLRGVAMQWMATLPPRSIQTFKDLASSFLSQFAANKVKRLEVADLFDIKQAEGESLKKYLACFNNTM</sequence>
<organism evidence="3 4">
    <name type="scientific">Mucuna pruriens</name>
    <name type="common">Velvet bean</name>
    <name type="synonym">Dolichos pruriens</name>
    <dbReference type="NCBI Taxonomy" id="157652"/>
    <lineage>
        <taxon>Eukaryota</taxon>
        <taxon>Viridiplantae</taxon>
        <taxon>Streptophyta</taxon>
        <taxon>Embryophyta</taxon>
        <taxon>Tracheophyta</taxon>
        <taxon>Spermatophyta</taxon>
        <taxon>Magnoliopsida</taxon>
        <taxon>eudicotyledons</taxon>
        <taxon>Gunneridae</taxon>
        <taxon>Pentapetalae</taxon>
        <taxon>rosids</taxon>
        <taxon>fabids</taxon>
        <taxon>Fabales</taxon>
        <taxon>Fabaceae</taxon>
        <taxon>Papilionoideae</taxon>
        <taxon>50 kb inversion clade</taxon>
        <taxon>NPAAA clade</taxon>
        <taxon>indigoferoid/millettioid clade</taxon>
        <taxon>Phaseoleae</taxon>
        <taxon>Mucuna</taxon>
    </lineage>
</organism>
<dbReference type="PANTHER" id="PTHR33223:SF10">
    <property type="entry name" value="AMINOTRANSFERASE-LIKE PLANT MOBILE DOMAIN-CONTAINING PROTEIN"/>
    <property type="match status" value="1"/>
</dbReference>
<dbReference type="OrthoDB" id="1740536at2759"/>
<dbReference type="AlphaFoldDB" id="A0A371F7V7"/>
<accession>A0A371F7V7</accession>
<dbReference type="InterPro" id="IPR005162">
    <property type="entry name" value="Retrotrans_gag_dom"/>
</dbReference>
<comment type="caution">
    <text evidence="3">The sequence shown here is derived from an EMBL/GenBank/DDBJ whole genome shotgun (WGS) entry which is preliminary data.</text>
</comment>
<name>A0A371F7V7_MUCPR</name>
<protein>
    <recommendedName>
        <fullName evidence="2">Retrotransposon gag domain-containing protein</fullName>
    </recommendedName>
</protein>
<feature type="non-terminal residue" evidence="3">
    <location>
        <position position="163"/>
    </location>
</feature>
<evidence type="ECO:0000256" key="1">
    <source>
        <dbReference type="SAM" id="MobiDB-lite"/>
    </source>
</evidence>